<dbReference type="InterPro" id="IPR024079">
    <property type="entry name" value="MetalloPept_cat_dom_sf"/>
</dbReference>
<keyword evidence="1" id="KW-0732">Signal</keyword>
<proteinExistence type="predicted"/>
<comment type="caution">
    <text evidence="2">The sequence shown here is derived from an EMBL/GenBank/DDBJ whole genome shotgun (WGS) entry which is preliminary data.</text>
</comment>
<gene>
    <name evidence="2" type="ORF">JIN82_04725</name>
</gene>
<dbReference type="InterPro" id="IPR013424">
    <property type="entry name" value="Ice-binding_C"/>
</dbReference>
<dbReference type="GO" id="GO:0008237">
    <property type="term" value="F:metallopeptidase activity"/>
    <property type="evidence" value="ECO:0007669"/>
    <property type="project" value="UniProtKB-KW"/>
</dbReference>
<organism evidence="2 3">
    <name type="scientific">Persicirhabdus sediminis</name>
    <dbReference type="NCBI Taxonomy" id="454144"/>
    <lineage>
        <taxon>Bacteria</taxon>
        <taxon>Pseudomonadati</taxon>
        <taxon>Verrucomicrobiota</taxon>
        <taxon>Verrucomicrobiia</taxon>
        <taxon>Verrucomicrobiales</taxon>
        <taxon>Verrucomicrobiaceae</taxon>
        <taxon>Persicirhabdus</taxon>
    </lineage>
</organism>
<dbReference type="AlphaFoldDB" id="A0A8J7MDA7"/>
<feature type="signal peptide" evidence="1">
    <location>
        <begin position="1"/>
        <end position="21"/>
    </location>
</feature>
<reference evidence="2" key="1">
    <citation type="submission" date="2021-01" db="EMBL/GenBank/DDBJ databases">
        <title>Modified the classification status of verrucomicrobia.</title>
        <authorList>
            <person name="Feng X."/>
        </authorList>
    </citation>
    <scope>NUCLEOTIDE SEQUENCE</scope>
    <source>
        <strain evidence="2">_KCTC 22039</strain>
    </source>
</reference>
<sequence length="343" mass="35745">MMKSALTHLAAILLASQSLYALEFEFTGTDGMDADALAGFNAAADFWSSQFTDDVTINIEIGFSTLGAGILGSTSSTTQYISISDFYTSIAADATSADDLTSSANLSPLAGNGKLSFITQTDSENGSMLTSLDSDNSGNNLSMDINTANAKAIGLFDGSSTSDGSIVFSDTFPWDFDASDGIDGDKYDFVGVAVHEIGHALGFVSGVDTVDFAVSNDIDLENYRVFTPLDMFRYADDSGTLNLAAGADAYLSIDGGQTAIASMSTGSANGDGQQASHWKDNLDIGALDPTLALGEIVDVTSTDLLAFDIIGWDLAPVPEPASFLFISLAGIGAMSVRRRKVAC</sequence>
<accession>A0A8J7MDA7</accession>
<dbReference type="NCBIfam" id="TIGR02595">
    <property type="entry name" value="PEP_CTERM"/>
    <property type="match status" value="1"/>
</dbReference>
<dbReference type="Proteomes" id="UP000624703">
    <property type="component" value="Unassembled WGS sequence"/>
</dbReference>
<keyword evidence="2" id="KW-0482">Metalloprotease</keyword>
<evidence type="ECO:0000256" key="1">
    <source>
        <dbReference type="SAM" id="SignalP"/>
    </source>
</evidence>
<name>A0A8J7MDA7_9BACT</name>
<keyword evidence="2" id="KW-0645">Protease</keyword>
<keyword evidence="3" id="KW-1185">Reference proteome</keyword>
<keyword evidence="2" id="KW-0378">Hydrolase</keyword>
<feature type="chain" id="PRO_5035212607" evidence="1">
    <location>
        <begin position="22"/>
        <end position="343"/>
    </location>
</feature>
<dbReference type="NCBIfam" id="NF038122">
    <property type="entry name" value="metallo_LGF"/>
    <property type="match status" value="1"/>
</dbReference>
<dbReference type="SUPFAM" id="SSF55486">
    <property type="entry name" value="Metalloproteases ('zincins'), catalytic domain"/>
    <property type="match status" value="2"/>
</dbReference>
<dbReference type="Gene3D" id="3.40.390.10">
    <property type="entry name" value="Collagenase (Catalytic Domain)"/>
    <property type="match status" value="1"/>
</dbReference>
<evidence type="ECO:0000313" key="2">
    <source>
        <dbReference type="EMBL" id="MBK1790460.1"/>
    </source>
</evidence>
<dbReference type="EMBL" id="JAENIM010000022">
    <property type="protein sequence ID" value="MBK1790460.1"/>
    <property type="molecule type" value="Genomic_DNA"/>
</dbReference>
<protein>
    <submittedName>
        <fullName evidence="2">NF038122 family metalloprotease</fullName>
    </submittedName>
</protein>
<evidence type="ECO:0000313" key="3">
    <source>
        <dbReference type="Proteomes" id="UP000624703"/>
    </source>
</evidence>
<dbReference type="RefSeq" id="WP_200310494.1">
    <property type="nucleotide sequence ID" value="NZ_JAENIM010000022.1"/>
</dbReference>